<feature type="region of interest" description="Disordered" evidence="3">
    <location>
        <begin position="158"/>
        <end position="210"/>
    </location>
</feature>
<evidence type="ECO:0000313" key="4">
    <source>
        <dbReference type="Ensembl" id="ENSCLMP00005048688.1"/>
    </source>
</evidence>
<dbReference type="Pfam" id="PF05334">
    <property type="entry name" value="DUF719"/>
    <property type="match status" value="1"/>
</dbReference>
<evidence type="ECO:0000256" key="1">
    <source>
        <dbReference type="ARBA" id="ARBA00006903"/>
    </source>
</evidence>
<feature type="compositionally biased region" description="Pro residues" evidence="3">
    <location>
        <begin position="36"/>
        <end position="50"/>
    </location>
</feature>
<dbReference type="RefSeq" id="XP_034397752.1">
    <property type="nucleotide sequence ID" value="XM_034541861.1"/>
</dbReference>
<feature type="region of interest" description="Disordered" evidence="3">
    <location>
        <begin position="22"/>
        <end position="126"/>
    </location>
</feature>
<dbReference type="CTD" id="92689"/>
<feature type="compositionally biased region" description="Acidic residues" evidence="3">
    <location>
        <begin position="103"/>
        <end position="113"/>
    </location>
</feature>
<evidence type="ECO:0000256" key="3">
    <source>
        <dbReference type="SAM" id="MobiDB-lite"/>
    </source>
</evidence>
<reference evidence="4" key="2">
    <citation type="submission" date="2025-09" db="UniProtKB">
        <authorList>
            <consortium name="Ensembl"/>
        </authorList>
    </citation>
    <scope>IDENTIFICATION</scope>
</reference>
<proteinExistence type="inferred from homology"/>
<organism evidence="4 5">
    <name type="scientific">Cyclopterus lumpus</name>
    <name type="common">Lumpsucker</name>
    <dbReference type="NCBI Taxonomy" id="8103"/>
    <lineage>
        <taxon>Eukaryota</taxon>
        <taxon>Metazoa</taxon>
        <taxon>Chordata</taxon>
        <taxon>Craniata</taxon>
        <taxon>Vertebrata</taxon>
        <taxon>Euteleostomi</taxon>
        <taxon>Actinopterygii</taxon>
        <taxon>Neopterygii</taxon>
        <taxon>Teleostei</taxon>
        <taxon>Neoteleostei</taxon>
        <taxon>Acanthomorphata</taxon>
        <taxon>Eupercaria</taxon>
        <taxon>Perciformes</taxon>
        <taxon>Cottioidei</taxon>
        <taxon>Cottales</taxon>
        <taxon>Cyclopteridae</taxon>
        <taxon>Cyclopterus</taxon>
    </lineage>
</organism>
<feature type="compositionally biased region" description="Basic and acidic residues" evidence="3">
    <location>
        <begin position="447"/>
        <end position="461"/>
    </location>
</feature>
<dbReference type="PANTHER" id="PTHR12842:SF4">
    <property type="entry name" value="PROTEIN NOXP20"/>
    <property type="match status" value="1"/>
</dbReference>
<keyword evidence="5" id="KW-1185">Reference proteome</keyword>
<feature type="region of interest" description="Disordered" evidence="3">
    <location>
        <begin position="410"/>
        <end position="481"/>
    </location>
</feature>
<dbReference type="OrthoDB" id="5597648at2759"/>
<evidence type="ECO:0000256" key="2">
    <source>
        <dbReference type="ARBA" id="ARBA00022553"/>
    </source>
</evidence>
<dbReference type="InterPro" id="IPR007998">
    <property type="entry name" value="DUF719"/>
</dbReference>
<feature type="region of interest" description="Disordered" evidence="3">
    <location>
        <begin position="359"/>
        <end position="381"/>
    </location>
</feature>
<feature type="compositionally biased region" description="Polar residues" evidence="3">
    <location>
        <begin position="372"/>
        <end position="381"/>
    </location>
</feature>
<feature type="compositionally biased region" description="Acidic residues" evidence="3">
    <location>
        <begin position="172"/>
        <end position="186"/>
    </location>
</feature>
<feature type="compositionally biased region" description="Basic and acidic residues" evidence="3">
    <location>
        <begin position="158"/>
        <end position="171"/>
    </location>
</feature>
<reference evidence="4" key="1">
    <citation type="submission" date="2025-08" db="UniProtKB">
        <authorList>
            <consortium name="Ensembl"/>
        </authorList>
    </citation>
    <scope>IDENTIFICATION</scope>
</reference>
<sequence>MKAKSSNQRCLLFQITMSQADVDPSSADMPLHTDPGPCPDVPAAFAPPPATLQSPLIPESLDLPQSAAEGTGAEDTSEGPRDQPEPAAGGQVIICDQPVSLEPEPEAAEEDVESSPQEKDKGWGGWSSWGKSLLSSASSTVGQSLTSVKTKAGEALRLHRTSVGEEAREEAKEEEEEGAEEEGAEEEEKKEGGGESGETELSGSVETPVGAAASGRGVFSTITHAVQNTGKSVISGGLDALEFIGKKTMIALAETDPGFRKTKTLMQKTVSLSQMLKEAKEKERASLGNQPISAPTAHYSILFDDYQGLPHLEALEILSNESEAQVQTFLSSLGEEEQEEVKKELIFIKDIFIKREGGEQVEGGGQAKDNGDLSSHSHCSTPLSADGEEFVSVLTELLFELHVAATPDKLNKARRRAHDWVSEVEQPVTMETVDMEKQDQPAGDASPGEKEKEEMEKKDGAEQQGGEGKGGEEEDEKDPRSLEAVYLSSVGSLAEVTARSIEQLHKVAELILHGQDLEKPARDQAHILTRLTCAMCKEVECLAKKFSDTLLLVGDQRKAEELNPLVDNVQLEGSNSTNYIENALQLLLPVLQISHIQSLHCRSTTEPAAETQH</sequence>
<dbReference type="GeneID" id="117736489"/>
<dbReference type="GeneTree" id="ENSGT00390000010054"/>
<dbReference type="Ensembl" id="ENSCLMT00005050337.1">
    <property type="protein sequence ID" value="ENSCLMP00005048688.1"/>
    <property type="gene ID" value="ENSCLMG00005022267.1"/>
</dbReference>
<dbReference type="Proteomes" id="UP000694565">
    <property type="component" value="Unplaced"/>
</dbReference>
<dbReference type="AlphaFoldDB" id="A0A8C3AY78"/>
<accession>A0A8C3AY78</accession>
<protein>
    <submittedName>
        <fullName evidence="4">Family with sequence similarity 114 member A1</fullName>
    </submittedName>
</protein>
<keyword evidence="2" id="KW-0597">Phosphoprotein</keyword>
<gene>
    <name evidence="4" type="primary">fam114a1</name>
</gene>
<dbReference type="KEGG" id="clum:117736489"/>
<dbReference type="PANTHER" id="PTHR12842">
    <property type="entry name" value="FI01459P"/>
    <property type="match status" value="1"/>
</dbReference>
<name>A0A8C3AY78_CYCLU</name>
<comment type="similarity">
    <text evidence="1">Belongs to the FAM114 family.</text>
</comment>
<evidence type="ECO:0000313" key="5">
    <source>
        <dbReference type="Proteomes" id="UP000694565"/>
    </source>
</evidence>